<evidence type="ECO:0000256" key="1">
    <source>
        <dbReference type="ARBA" id="ARBA00022491"/>
    </source>
</evidence>
<dbReference type="RefSeq" id="WP_209687406.1">
    <property type="nucleotide sequence ID" value="NZ_JAGGLU010000012.1"/>
</dbReference>
<dbReference type="SUPFAM" id="SSF47413">
    <property type="entry name" value="lambda repressor-like DNA-binding domains"/>
    <property type="match status" value="1"/>
</dbReference>
<dbReference type="PROSITE" id="PS50932">
    <property type="entry name" value="HTH_LACI_2"/>
    <property type="match status" value="1"/>
</dbReference>
<dbReference type="InterPro" id="IPR046335">
    <property type="entry name" value="LacI/GalR-like_sensor"/>
</dbReference>
<dbReference type="Proteomes" id="UP001519292">
    <property type="component" value="Unassembled WGS sequence"/>
</dbReference>
<feature type="domain" description="HTH lacI-type" evidence="5">
    <location>
        <begin position="4"/>
        <end position="58"/>
    </location>
</feature>
<dbReference type="Gene3D" id="1.10.260.40">
    <property type="entry name" value="lambda repressor-like DNA-binding domains"/>
    <property type="match status" value="1"/>
</dbReference>
<gene>
    <name evidence="6" type="ORF">J2Z60_001868</name>
</gene>
<dbReference type="PROSITE" id="PS00356">
    <property type="entry name" value="HTH_LACI_1"/>
    <property type="match status" value="1"/>
</dbReference>
<accession>A0ABS4MG60</accession>
<evidence type="ECO:0000256" key="3">
    <source>
        <dbReference type="ARBA" id="ARBA00023125"/>
    </source>
</evidence>
<evidence type="ECO:0000313" key="7">
    <source>
        <dbReference type="Proteomes" id="UP001519292"/>
    </source>
</evidence>
<dbReference type="EMBL" id="JAGGLU010000012">
    <property type="protein sequence ID" value="MBP2058680.1"/>
    <property type="molecule type" value="Genomic_DNA"/>
</dbReference>
<proteinExistence type="predicted"/>
<evidence type="ECO:0000259" key="5">
    <source>
        <dbReference type="PROSITE" id="PS50932"/>
    </source>
</evidence>
<dbReference type="PANTHER" id="PTHR30146">
    <property type="entry name" value="LACI-RELATED TRANSCRIPTIONAL REPRESSOR"/>
    <property type="match status" value="1"/>
</dbReference>
<organism evidence="6 7">
    <name type="scientific">Lactobacillus colini</name>
    <dbReference type="NCBI Taxonomy" id="1819254"/>
    <lineage>
        <taxon>Bacteria</taxon>
        <taxon>Bacillati</taxon>
        <taxon>Bacillota</taxon>
        <taxon>Bacilli</taxon>
        <taxon>Lactobacillales</taxon>
        <taxon>Lactobacillaceae</taxon>
        <taxon>Lactobacillus</taxon>
    </lineage>
</organism>
<dbReference type="PRINTS" id="PR00036">
    <property type="entry name" value="HTHLACI"/>
</dbReference>
<reference evidence="6 7" key="1">
    <citation type="submission" date="2021-03" db="EMBL/GenBank/DDBJ databases">
        <title>Genomic Encyclopedia of Type Strains, Phase IV (KMG-IV): sequencing the most valuable type-strain genomes for metagenomic binning, comparative biology and taxonomic classification.</title>
        <authorList>
            <person name="Goeker M."/>
        </authorList>
    </citation>
    <scope>NUCLEOTIDE SEQUENCE [LARGE SCALE GENOMIC DNA]</scope>
    <source>
        <strain evidence="6 7">DSM 101872</strain>
    </source>
</reference>
<keyword evidence="2" id="KW-0805">Transcription regulation</keyword>
<keyword evidence="3" id="KW-0238">DNA-binding</keyword>
<dbReference type="InterPro" id="IPR000843">
    <property type="entry name" value="HTH_LacI"/>
</dbReference>
<protein>
    <submittedName>
        <fullName evidence="6">LacI family transcriptional regulator</fullName>
    </submittedName>
</protein>
<evidence type="ECO:0000256" key="2">
    <source>
        <dbReference type="ARBA" id="ARBA00023015"/>
    </source>
</evidence>
<dbReference type="Gene3D" id="3.40.50.2300">
    <property type="match status" value="2"/>
</dbReference>
<dbReference type="InterPro" id="IPR010982">
    <property type="entry name" value="Lambda_DNA-bd_dom_sf"/>
</dbReference>
<comment type="caution">
    <text evidence="6">The sequence shown here is derived from an EMBL/GenBank/DDBJ whole genome shotgun (WGS) entry which is preliminary data.</text>
</comment>
<evidence type="ECO:0000256" key="4">
    <source>
        <dbReference type="ARBA" id="ARBA00023163"/>
    </source>
</evidence>
<dbReference type="Pfam" id="PF13377">
    <property type="entry name" value="Peripla_BP_3"/>
    <property type="match status" value="1"/>
</dbReference>
<name>A0ABS4MG60_9LACO</name>
<dbReference type="InterPro" id="IPR028082">
    <property type="entry name" value="Peripla_BP_I"/>
</dbReference>
<dbReference type="Pfam" id="PF00356">
    <property type="entry name" value="LacI"/>
    <property type="match status" value="1"/>
</dbReference>
<dbReference type="SUPFAM" id="SSF53822">
    <property type="entry name" value="Periplasmic binding protein-like I"/>
    <property type="match status" value="1"/>
</dbReference>
<keyword evidence="7" id="KW-1185">Reference proteome</keyword>
<dbReference type="PANTHER" id="PTHR30146:SF95">
    <property type="entry name" value="RIBOSE OPERON REPRESSOR"/>
    <property type="match status" value="1"/>
</dbReference>
<dbReference type="CDD" id="cd01392">
    <property type="entry name" value="HTH_LacI"/>
    <property type="match status" value="1"/>
</dbReference>
<sequence length="326" mass="37029">METYSIKDIAKLAGVSVATVSRVINNKGKYSQQTKEKVLRIIKETNYKIDTSAQSLRTNITHTIGILVPDIENSFFANLVQKIEEKLFEKHYSTFICNTDKNEKKEKAYLTMLENKKVDGIIVISGSYRQGFTFKSSLKSIPYICIDRSPKNINETVFISSNHKQGAIDATNYLLSRHSIHPAIIMEKKNLSTSIKARLEGFKQTLDQRHIDSNVLYYSNNHSIKEFIDIHPYTDAFFAINDNLAITAIMTLKAMKIRIPEDIQVIGFDNIPSAKVIEPSLTTISQNIEEIAEVAVENILKRIQNFPNLGQQILIATHLVKRNSTY</sequence>
<keyword evidence="1" id="KW-0678">Repressor</keyword>
<dbReference type="CDD" id="cd06291">
    <property type="entry name" value="PBP1_Qymf-like"/>
    <property type="match status" value="1"/>
</dbReference>
<evidence type="ECO:0000313" key="6">
    <source>
        <dbReference type="EMBL" id="MBP2058680.1"/>
    </source>
</evidence>
<dbReference type="SMART" id="SM00354">
    <property type="entry name" value="HTH_LACI"/>
    <property type="match status" value="1"/>
</dbReference>
<keyword evidence="4" id="KW-0804">Transcription</keyword>